<name>A0A2T1EFU8_9CYAN</name>
<protein>
    <submittedName>
        <fullName evidence="1">Uncharacterized protein</fullName>
    </submittedName>
</protein>
<evidence type="ECO:0000313" key="1">
    <source>
        <dbReference type="EMBL" id="PSB31627.1"/>
    </source>
</evidence>
<sequence length="113" mass="12741">MIQTLEHGKKQAIAGILRDFPALAEEAIQAAALPSMPCDYNPRSLEFFFEDVSVLLKTDGVIVHQLFFDPDYVPAVITLYGDQELLLVKVGQDILVNRLPENFIKADWTSYEN</sequence>
<gene>
    <name evidence="1" type="ORF">C7B82_07350</name>
</gene>
<accession>A0A2T1EFU8</accession>
<proteinExistence type="predicted"/>
<organism evidence="1 2">
    <name type="scientific">Stenomitos frigidus ULC18</name>
    <dbReference type="NCBI Taxonomy" id="2107698"/>
    <lineage>
        <taxon>Bacteria</taxon>
        <taxon>Bacillati</taxon>
        <taxon>Cyanobacteriota</taxon>
        <taxon>Cyanophyceae</taxon>
        <taxon>Leptolyngbyales</taxon>
        <taxon>Leptolyngbyaceae</taxon>
        <taxon>Stenomitos</taxon>
    </lineage>
</organism>
<evidence type="ECO:0000313" key="2">
    <source>
        <dbReference type="Proteomes" id="UP000239576"/>
    </source>
</evidence>
<dbReference type="RefSeq" id="WP_106255660.1">
    <property type="nucleotide sequence ID" value="NZ_CAWNSW010000029.1"/>
</dbReference>
<dbReference type="AlphaFoldDB" id="A0A2T1EFU8"/>
<keyword evidence="2" id="KW-1185">Reference proteome</keyword>
<dbReference type="EMBL" id="PVWK01000034">
    <property type="protein sequence ID" value="PSB31627.1"/>
    <property type="molecule type" value="Genomic_DNA"/>
</dbReference>
<reference evidence="1 2" key="2">
    <citation type="submission" date="2018-03" db="EMBL/GenBank/DDBJ databases">
        <title>The ancient ancestry and fast evolution of plastids.</title>
        <authorList>
            <person name="Moore K.R."/>
            <person name="Magnabosco C."/>
            <person name="Momper L."/>
            <person name="Gold D.A."/>
            <person name="Bosak T."/>
            <person name="Fournier G.P."/>
        </authorList>
    </citation>
    <scope>NUCLEOTIDE SEQUENCE [LARGE SCALE GENOMIC DNA]</scope>
    <source>
        <strain evidence="1 2">ULC18</strain>
    </source>
</reference>
<comment type="caution">
    <text evidence="1">The sequence shown here is derived from an EMBL/GenBank/DDBJ whole genome shotgun (WGS) entry which is preliminary data.</text>
</comment>
<reference evidence="2" key="1">
    <citation type="submission" date="2018-02" db="EMBL/GenBank/DDBJ databases">
        <authorList>
            <person name="Moore K."/>
            <person name="Momper L."/>
        </authorList>
    </citation>
    <scope>NUCLEOTIDE SEQUENCE [LARGE SCALE GENOMIC DNA]</scope>
    <source>
        <strain evidence="2">ULC18</strain>
    </source>
</reference>
<dbReference type="Proteomes" id="UP000239576">
    <property type="component" value="Unassembled WGS sequence"/>
</dbReference>